<protein>
    <recommendedName>
        <fullName evidence="3">Retrotransposon gag domain-containing protein</fullName>
    </recommendedName>
</protein>
<dbReference type="AlphaFoldDB" id="A0A9J6E963"/>
<name>A0A9J6E963_RHIMP</name>
<gene>
    <name evidence="1" type="ORF">HPB51_011617</name>
</gene>
<evidence type="ECO:0000313" key="1">
    <source>
        <dbReference type="EMBL" id="KAH8030777.1"/>
    </source>
</evidence>
<accession>A0A9J6E963</accession>
<dbReference type="Proteomes" id="UP000821866">
    <property type="component" value="Chromosome 3"/>
</dbReference>
<reference evidence="1" key="2">
    <citation type="submission" date="2021-09" db="EMBL/GenBank/DDBJ databases">
        <authorList>
            <person name="Jia N."/>
            <person name="Wang J."/>
            <person name="Shi W."/>
            <person name="Du L."/>
            <person name="Sun Y."/>
            <person name="Zhan W."/>
            <person name="Jiang J."/>
            <person name="Wang Q."/>
            <person name="Zhang B."/>
            <person name="Ji P."/>
            <person name="Sakyi L.B."/>
            <person name="Cui X."/>
            <person name="Yuan T."/>
            <person name="Jiang B."/>
            <person name="Yang W."/>
            <person name="Lam T.T.-Y."/>
            <person name="Chang Q."/>
            <person name="Ding S."/>
            <person name="Wang X."/>
            <person name="Zhu J."/>
            <person name="Ruan X."/>
            <person name="Zhao L."/>
            <person name="Wei J."/>
            <person name="Que T."/>
            <person name="Du C."/>
            <person name="Cheng J."/>
            <person name="Dai P."/>
            <person name="Han X."/>
            <person name="Huang E."/>
            <person name="Gao Y."/>
            <person name="Liu J."/>
            <person name="Shao H."/>
            <person name="Ye R."/>
            <person name="Li L."/>
            <person name="Wei W."/>
            <person name="Wang X."/>
            <person name="Wang C."/>
            <person name="Huo Q."/>
            <person name="Li W."/>
            <person name="Guo W."/>
            <person name="Chen H."/>
            <person name="Chen S."/>
            <person name="Zhou L."/>
            <person name="Zhou L."/>
            <person name="Ni X."/>
            <person name="Tian J."/>
            <person name="Zhou Y."/>
            <person name="Sheng Y."/>
            <person name="Liu T."/>
            <person name="Pan Y."/>
            <person name="Xia L."/>
            <person name="Li J."/>
            <person name="Zhao F."/>
            <person name="Cao W."/>
        </authorList>
    </citation>
    <scope>NUCLEOTIDE SEQUENCE</scope>
    <source>
        <strain evidence="1">Rmic-2018</strain>
        <tissue evidence="1">Larvae</tissue>
    </source>
</reference>
<dbReference type="EMBL" id="JABSTU010000005">
    <property type="protein sequence ID" value="KAH8030777.1"/>
    <property type="molecule type" value="Genomic_DNA"/>
</dbReference>
<sequence>MSALMLAGMVRSFTGGDTGPDIGVFLKILEQVGHLGGWRDSELLCIARCKMVGAAHDFAWWDDDVAVAATFSEFKYLALKRFDTEPLIFQMERFLNARQKADEEVRSFASRLCMLGTATLAISDNKDLVRASLGREILAEQLLSKFLLGLRDPARRFVLSRDPKTFDEAIAIAAKEEQIEKVSRNHLLPV</sequence>
<keyword evidence="2" id="KW-1185">Reference proteome</keyword>
<proteinExistence type="predicted"/>
<evidence type="ECO:0008006" key="3">
    <source>
        <dbReference type="Google" id="ProtNLM"/>
    </source>
</evidence>
<reference evidence="1" key="1">
    <citation type="journal article" date="2020" name="Cell">
        <title>Large-Scale Comparative Analyses of Tick Genomes Elucidate Their Genetic Diversity and Vector Capacities.</title>
        <authorList>
            <consortium name="Tick Genome and Microbiome Consortium (TIGMIC)"/>
            <person name="Jia N."/>
            <person name="Wang J."/>
            <person name="Shi W."/>
            <person name="Du L."/>
            <person name="Sun Y."/>
            <person name="Zhan W."/>
            <person name="Jiang J.F."/>
            <person name="Wang Q."/>
            <person name="Zhang B."/>
            <person name="Ji P."/>
            <person name="Bell-Sakyi L."/>
            <person name="Cui X.M."/>
            <person name="Yuan T.T."/>
            <person name="Jiang B.G."/>
            <person name="Yang W.F."/>
            <person name="Lam T.T."/>
            <person name="Chang Q.C."/>
            <person name="Ding S.J."/>
            <person name="Wang X.J."/>
            <person name="Zhu J.G."/>
            <person name="Ruan X.D."/>
            <person name="Zhao L."/>
            <person name="Wei J.T."/>
            <person name="Ye R.Z."/>
            <person name="Que T.C."/>
            <person name="Du C.H."/>
            <person name="Zhou Y.H."/>
            <person name="Cheng J.X."/>
            <person name="Dai P.F."/>
            <person name="Guo W.B."/>
            <person name="Han X.H."/>
            <person name="Huang E.J."/>
            <person name="Li L.F."/>
            <person name="Wei W."/>
            <person name="Gao Y.C."/>
            <person name="Liu J.Z."/>
            <person name="Shao H.Z."/>
            <person name="Wang X."/>
            <person name="Wang C.C."/>
            <person name="Yang T.C."/>
            <person name="Huo Q.B."/>
            <person name="Li W."/>
            <person name="Chen H.Y."/>
            <person name="Chen S.E."/>
            <person name="Zhou L.G."/>
            <person name="Ni X.B."/>
            <person name="Tian J.H."/>
            <person name="Sheng Y."/>
            <person name="Liu T."/>
            <person name="Pan Y.S."/>
            <person name="Xia L.Y."/>
            <person name="Li J."/>
            <person name="Zhao F."/>
            <person name="Cao W.C."/>
        </authorList>
    </citation>
    <scope>NUCLEOTIDE SEQUENCE</scope>
    <source>
        <strain evidence="1">Rmic-2018</strain>
    </source>
</reference>
<organism evidence="1 2">
    <name type="scientific">Rhipicephalus microplus</name>
    <name type="common">Cattle tick</name>
    <name type="synonym">Boophilus microplus</name>
    <dbReference type="NCBI Taxonomy" id="6941"/>
    <lineage>
        <taxon>Eukaryota</taxon>
        <taxon>Metazoa</taxon>
        <taxon>Ecdysozoa</taxon>
        <taxon>Arthropoda</taxon>
        <taxon>Chelicerata</taxon>
        <taxon>Arachnida</taxon>
        <taxon>Acari</taxon>
        <taxon>Parasitiformes</taxon>
        <taxon>Ixodida</taxon>
        <taxon>Ixodoidea</taxon>
        <taxon>Ixodidae</taxon>
        <taxon>Rhipicephalinae</taxon>
        <taxon>Rhipicephalus</taxon>
        <taxon>Boophilus</taxon>
    </lineage>
</organism>
<comment type="caution">
    <text evidence="1">The sequence shown here is derived from an EMBL/GenBank/DDBJ whole genome shotgun (WGS) entry which is preliminary data.</text>
</comment>
<evidence type="ECO:0000313" key="2">
    <source>
        <dbReference type="Proteomes" id="UP000821866"/>
    </source>
</evidence>